<evidence type="ECO:0000259" key="10">
    <source>
        <dbReference type="SMART" id="SM00382"/>
    </source>
</evidence>
<dbReference type="RefSeq" id="WP_129722057.1">
    <property type="nucleotide sequence ID" value="NZ_CP101808.1"/>
</dbReference>
<comment type="subunit">
    <text evidence="9">Homohexamer. Forms an RuvA(8)-RuvB(12)-Holliday junction (HJ) complex. HJ DNA is sandwiched between 2 RuvA tetramers; dsDNA enters through RuvA and exits via RuvB. An RuvB hexamer assembles on each DNA strand where it exits the tetramer. Each RuvB hexamer is contacted by two RuvA subunits (via domain III) on 2 adjacent RuvB subunits; this complex drives branch migration. In the full resolvosome a probable DNA-RuvA(4)-RuvB(12)-RuvC(2) complex forms which resolves the HJ.</text>
</comment>
<dbReference type="Gene3D" id="1.10.10.10">
    <property type="entry name" value="Winged helix-like DNA-binding domain superfamily/Winged helix DNA-binding domain"/>
    <property type="match status" value="1"/>
</dbReference>
<dbReference type="NCBIfam" id="NF000868">
    <property type="entry name" value="PRK00080.1"/>
    <property type="match status" value="1"/>
</dbReference>
<feature type="binding site" evidence="9">
    <location>
        <position position="200"/>
    </location>
    <ligand>
        <name>ATP</name>
        <dbReference type="ChEBI" id="CHEBI:30616"/>
    </ligand>
</feature>
<dbReference type="InterPro" id="IPR008824">
    <property type="entry name" value="RuvB-like_N"/>
</dbReference>
<feature type="binding site" evidence="9">
    <location>
        <position position="48"/>
    </location>
    <ligand>
        <name>Mg(2+)</name>
        <dbReference type="ChEBI" id="CHEBI:18420"/>
    </ligand>
</feature>
<proteinExistence type="inferred from homology"/>
<evidence type="ECO:0000256" key="4">
    <source>
        <dbReference type="ARBA" id="ARBA00022801"/>
    </source>
</evidence>
<reference evidence="11" key="1">
    <citation type="submission" date="2022-07" db="EMBL/GenBank/DDBJ databases">
        <title>Complete genome of Mycoplasma equigenitalium type strain T37.</title>
        <authorList>
            <person name="Spergser J."/>
        </authorList>
    </citation>
    <scope>NUCLEOTIDE SEQUENCE</scope>
    <source>
        <strain evidence="11">T37</strain>
    </source>
</reference>
<dbReference type="InterPro" id="IPR004605">
    <property type="entry name" value="DNA_helicase_Holl-junc_RuvB"/>
</dbReference>
<dbReference type="InterPro" id="IPR003593">
    <property type="entry name" value="AAA+_ATPase"/>
</dbReference>
<evidence type="ECO:0000256" key="3">
    <source>
        <dbReference type="ARBA" id="ARBA00022763"/>
    </source>
</evidence>
<comment type="catalytic activity">
    <reaction evidence="9">
        <text>ATP + H2O = ADP + phosphate + H(+)</text>
        <dbReference type="Rhea" id="RHEA:13065"/>
        <dbReference type="ChEBI" id="CHEBI:15377"/>
        <dbReference type="ChEBI" id="CHEBI:15378"/>
        <dbReference type="ChEBI" id="CHEBI:30616"/>
        <dbReference type="ChEBI" id="CHEBI:43474"/>
        <dbReference type="ChEBI" id="CHEBI:456216"/>
    </reaction>
</comment>
<dbReference type="Proteomes" id="UP001059576">
    <property type="component" value="Chromosome"/>
</dbReference>
<feature type="binding site" evidence="9">
    <location>
        <position position="297"/>
    </location>
    <ligand>
        <name>DNA</name>
        <dbReference type="ChEBI" id="CHEBI:16991"/>
    </ligand>
</feature>
<keyword evidence="11" id="KW-0347">Helicase</keyword>
<keyword evidence="6 9" id="KW-0238">DNA-binding</keyword>
<dbReference type="PANTHER" id="PTHR42848">
    <property type="match status" value="1"/>
</dbReference>
<evidence type="ECO:0000256" key="5">
    <source>
        <dbReference type="ARBA" id="ARBA00022840"/>
    </source>
</evidence>
<dbReference type="GO" id="GO:0003678">
    <property type="term" value="F:DNA helicase activity"/>
    <property type="evidence" value="ECO:0007669"/>
    <property type="project" value="UniProtKB-EC"/>
</dbReference>
<dbReference type="InterPro" id="IPR027417">
    <property type="entry name" value="P-loop_NTPase"/>
</dbReference>
<dbReference type="CDD" id="cd00009">
    <property type="entry name" value="AAA"/>
    <property type="match status" value="1"/>
</dbReference>
<keyword evidence="5 9" id="KW-0067">ATP-binding</keyword>
<dbReference type="EC" id="3.6.4.-" evidence="9"/>
<dbReference type="InterPro" id="IPR008823">
    <property type="entry name" value="RuvB_wg_C"/>
</dbReference>
<organism evidence="11 12">
    <name type="scientific">Mycoplasmopsis equigenitalium</name>
    <dbReference type="NCBI Taxonomy" id="114883"/>
    <lineage>
        <taxon>Bacteria</taxon>
        <taxon>Bacillati</taxon>
        <taxon>Mycoplasmatota</taxon>
        <taxon>Mycoplasmoidales</taxon>
        <taxon>Metamycoplasmataceae</taxon>
        <taxon>Mycoplasmopsis</taxon>
    </lineage>
</organism>
<feature type="binding site" evidence="9">
    <location>
        <position position="44"/>
    </location>
    <ligand>
        <name>ATP</name>
        <dbReference type="ChEBI" id="CHEBI:30616"/>
    </ligand>
</feature>
<feature type="binding site" evidence="9">
    <location>
        <position position="163"/>
    </location>
    <ligand>
        <name>ATP</name>
        <dbReference type="ChEBI" id="CHEBI:30616"/>
    </ligand>
</feature>
<feature type="domain" description="AAA+ ATPase" evidence="10">
    <location>
        <begin position="33"/>
        <end position="187"/>
    </location>
</feature>
<evidence type="ECO:0000256" key="9">
    <source>
        <dbReference type="HAMAP-Rule" id="MF_00016"/>
    </source>
</evidence>
<feature type="binding site" evidence="9">
    <location>
        <position position="48"/>
    </location>
    <ligand>
        <name>ATP</name>
        <dbReference type="ChEBI" id="CHEBI:30616"/>
    </ligand>
</feature>
<sequence>MQQINSFKRFIGQESVKKTIKTMINSKLKQNKTLDHILFYGMPGTGKTTLANIISQQINTKVHYAQGPMLDRKSDIITLFNNIKENDVVFIDEIHGINKNIEELLYSIMQDFKIDIVIGKDANSKMVRINIKPFTLIGATTKLHQIAQPLRDRFGYIAKFQPYNIDDIAQIITNYITDRQLDISDKEIIYIAQFAKYTPRIALNLIERIIDFSVANNTQKITINNIKKYLTIMGIYKYGLNDEHIEYLKVLNEDNKYNYFSLDLIAGITNYDKENILMEIEPILLQLKFIIKTSRGRRITKAGIEYINSFKNI</sequence>
<comment type="domain">
    <text evidence="9">Has 3 domains, the large (RuvB-L) and small ATPase (RuvB-S) domains and the C-terminal head (RuvB-H) domain. The head domain binds DNA, while the ATPase domains jointly bind ATP, ADP or are empty depending on the state of the subunit in the translocation cycle. During a single DNA translocation step the structure of each domain remains the same, but their relative positions change.</text>
</comment>
<feature type="binding site" evidence="9">
    <location>
        <position position="153"/>
    </location>
    <ligand>
        <name>ATP</name>
        <dbReference type="ChEBI" id="CHEBI:30616"/>
    </ligand>
</feature>
<keyword evidence="8 9" id="KW-0234">DNA repair</keyword>
<feature type="region of interest" description="Small ATPAse domain (RuvB-S)" evidence="9">
    <location>
        <begin position="164"/>
        <end position="234"/>
    </location>
</feature>
<evidence type="ECO:0000256" key="7">
    <source>
        <dbReference type="ARBA" id="ARBA00023172"/>
    </source>
</evidence>
<dbReference type="SUPFAM" id="SSF46785">
    <property type="entry name" value="Winged helix' DNA-binding domain"/>
    <property type="match status" value="1"/>
</dbReference>
<comment type="caution">
    <text evidence="9">Lacks conserved residue(s) required for the propagation of feature annotation.</text>
</comment>
<dbReference type="Gene3D" id="1.10.8.60">
    <property type="match status" value="1"/>
</dbReference>
<gene>
    <name evidence="9 11" type="primary">ruvB</name>
    <name evidence="11" type="ORF">NPA09_01245</name>
</gene>
<dbReference type="PANTHER" id="PTHR42848:SF1">
    <property type="entry name" value="HOLLIDAY JUNCTION BRANCH MIGRATION COMPLEX SUBUNIT RUVB"/>
    <property type="match status" value="1"/>
</dbReference>
<evidence type="ECO:0000256" key="8">
    <source>
        <dbReference type="ARBA" id="ARBA00023204"/>
    </source>
</evidence>
<evidence type="ECO:0000256" key="1">
    <source>
        <dbReference type="ARBA" id="ARBA00022490"/>
    </source>
</evidence>
<dbReference type="InterPro" id="IPR036388">
    <property type="entry name" value="WH-like_DNA-bd_sf"/>
</dbReference>
<feature type="binding site" evidence="9">
    <location>
        <position position="49"/>
    </location>
    <ligand>
        <name>ATP</name>
        <dbReference type="ChEBI" id="CHEBI:30616"/>
    </ligand>
</feature>
<keyword evidence="3 9" id="KW-0227">DNA damage</keyword>
<comment type="subcellular location">
    <subcellularLocation>
        <location evidence="9">Cytoplasm</location>
    </subcellularLocation>
</comment>
<evidence type="ECO:0000313" key="11">
    <source>
        <dbReference type="EMBL" id="UUD37182.1"/>
    </source>
</evidence>
<dbReference type="InterPro" id="IPR036390">
    <property type="entry name" value="WH_DNA-bd_sf"/>
</dbReference>
<keyword evidence="4 9" id="KW-0378">Hydrolase</keyword>
<dbReference type="SUPFAM" id="SSF52540">
    <property type="entry name" value="P-loop containing nucleoside triphosphate hydrolases"/>
    <property type="match status" value="1"/>
</dbReference>
<dbReference type="GO" id="GO:0016787">
    <property type="term" value="F:hydrolase activity"/>
    <property type="evidence" value="ECO:0007669"/>
    <property type="project" value="UniProtKB-KW"/>
</dbReference>
<dbReference type="Gene3D" id="3.40.50.300">
    <property type="entry name" value="P-loop containing nucleotide triphosphate hydrolases"/>
    <property type="match status" value="1"/>
</dbReference>
<evidence type="ECO:0000256" key="6">
    <source>
        <dbReference type="ARBA" id="ARBA00023125"/>
    </source>
</evidence>
<feature type="binding site" evidence="9">
    <location>
        <position position="47"/>
    </location>
    <ligand>
        <name>ATP</name>
        <dbReference type="ChEBI" id="CHEBI:30616"/>
    </ligand>
</feature>
<dbReference type="SMART" id="SM00382">
    <property type="entry name" value="AAA"/>
    <property type="match status" value="1"/>
</dbReference>
<protein>
    <recommendedName>
        <fullName evidence="9">Holliday junction branch migration complex subunit RuvB</fullName>
        <ecNumber evidence="9">3.6.4.-</ecNumber>
    </recommendedName>
</protein>
<dbReference type="Pfam" id="PF05491">
    <property type="entry name" value="WHD_RuvB"/>
    <property type="match status" value="1"/>
</dbReference>
<keyword evidence="7 9" id="KW-0233">DNA recombination</keyword>
<comment type="function">
    <text evidence="9">The RuvA-RuvB-RuvC complex processes Holliday junction (HJ) DNA during genetic recombination and DNA repair, while the RuvA-RuvB complex plays an important role in the rescue of blocked DNA replication forks via replication fork reversal (RFR). RuvA specifically binds to HJ cruciform DNA, conferring on it an open structure. The RuvB hexamer acts as an ATP-dependent pump, pulling dsDNA into and through the RuvAB complex. RuvB forms 2 homohexamers on either side of HJ DNA bound by 1 or 2 RuvA tetramers; 4 subunits per hexamer contact DNA at a time. Coordinated motions by a converter formed by DNA-disengaged RuvB subunits stimulates ATP hydrolysis and nucleotide exchange. Immobilization of the converter enables RuvB to convert the ATP-contained energy into a lever motion, pulling 2 nucleotides of DNA out of the RuvA tetramer per ATP hydrolyzed, thus driving DNA branch migration. The RuvB motors rotate together with the DNA substrate, which together with the progressing nucleotide cycle form the mechanistic basis for DNA recombination by continuous HJ branch migration. Branch migration allows RuvC to scan DNA until it finds its consensus sequence, where it cleaves and resolves cruciform DNA.</text>
</comment>
<comment type="similarity">
    <text evidence="9">Belongs to the RuvB family.</text>
</comment>
<accession>A0ABY5J1Q4</accession>
<dbReference type="Pfam" id="PF17864">
    <property type="entry name" value="AAA_lid_4"/>
    <property type="match status" value="1"/>
</dbReference>
<keyword evidence="1 9" id="KW-0963">Cytoplasm</keyword>
<evidence type="ECO:0000256" key="2">
    <source>
        <dbReference type="ARBA" id="ARBA00022741"/>
    </source>
</evidence>
<dbReference type="EMBL" id="CP101808">
    <property type="protein sequence ID" value="UUD37182.1"/>
    <property type="molecule type" value="Genomic_DNA"/>
</dbReference>
<feature type="region of interest" description="Head domain (RuvB-H)" evidence="9">
    <location>
        <begin position="237"/>
        <end position="313"/>
    </location>
</feature>
<dbReference type="Pfam" id="PF05496">
    <property type="entry name" value="RuvB_N"/>
    <property type="match status" value="1"/>
</dbReference>
<name>A0ABY5J1Q4_9BACT</name>
<keyword evidence="2 9" id="KW-0547">Nucleotide-binding</keyword>
<evidence type="ECO:0000313" key="12">
    <source>
        <dbReference type="Proteomes" id="UP001059576"/>
    </source>
</evidence>
<keyword evidence="12" id="KW-1185">Reference proteome</keyword>
<dbReference type="InterPro" id="IPR041445">
    <property type="entry name" value="AAA_lid_4"/>
</dbReference>
<dbReference type="HAMAP" id="MF_00016">
    <property type="entry name" value="DNA_HJ_migration_RuvB"/>
    <property type="match status" value="1"/>
</dbReference>
<dbReference type="NCBIfam" id="TIGR00635">
    <property type="entry name" value="ruvB"/>
    <property type="match status" value="1"/>
</dbReference>
<feature type="binding site" evidence="9">
    <location>
        <position position="292"/>
    </location>
    <ligand>
        <name>DNA</name>
        <dbReference type="ChEBI" id="CHEBI:16991"/>
    </ligand>
</feature>